<dbReference type="EMBL" id="MU620965">
    <property type="protein sequence ID" value="KAI8575972.1"/>
    <property type="molecule type" value="Genomic_DNA"/>
</dbReference>
<dbReference type="Proteomes" id="UP001206595">
    <property type="component" value="Unassembled WGS sequence"/>
</dbReference>
<proteinExistence type="predicted"/>
<organism evidence="1 2">
    <name type="scientific">Umbelopsis ramanniana AG</name>
    <dbReference type="NCBI Taxonomy" id="1314678"/>
    <lineage>
        <taxon>Eukaryota</taxon>
        <taxon>Fungi</taxon>
        <taxon>Fungi incertae sedis</taxon>
        <taxon>Mucoromycota</taxon>
        <taxon>Mucoromycotina</taxon>
        <taxon>Umbelopsidomycetes</taxon>
        <taxon>Umbelopsidales</taxon>
        <taxon>Umbelopsidaceae</taxon>
        <taxon>Umbelopsis</taxon>
    </lineage>
</organism>
<reference evidence="1" key="2">
    <citation type="journal article" date="2022" name="Proc. Natl. Acad. Sci. U.S.A.">
        <title>Diploid-dominant life cycles characterize the early evolution of Fungi.</title>
        <authorList>
            <person name="Amses K.R."/>
            <person name="Simmons D.R."/>
            <person name="Longcore J.E."/>
            <person name="Mondo S.J."/>
            <person name="Seto K."/>
            <person name="Jeronimo G.H."/>
            <person name="Bonds A.E."/>
            <person name="Quandt C.A."/>
            <person name="Davis W.J."/>
            <person name="Chang Y."/>
            <person name="Federici B.A."/>
            <person name="Kuo A."/>
            <person name="LaButti K."/>
            <person name="Pangilinan J."/>
            <person name="Andreopoulos W."/>
            <person name="Tritt A."/>
            <person name="Riley R."/>
            <person name="Hundley H."/>
            <person name="Johnson J."/>
            <person name="Lipzen A."/>
            <person name="Barry K."/>
            <person name="Lang B.F."/>
            <person name="Cuomo C.A."/>
            <person name="Buchler N.E."/>
            <person name="Grigoriev I.V."/>
            <person name="Spatafora J.W."/>
            <person name="Stajich J.E."/>
            <person name="James T.Y."/>
        </authorList>
    </citation>
    <scope>NUCLEOTIDE SEQUENCE</scope>
    <source>
        <strain evidence="1">AG</strain>
    </source>
</reference>
<gene>
    <name evidence="1" type="ORF">K450DRAFT_283900</name>
</gene>
<keyword evidence="2" id="KW-1185">Reference proteome</keyword>
<accession>A0AAD5H979</accession>
<dbReference type="RefSeq" id="XP_051440976.1">
    <property type="nucleotide sequence ID" value="XM_051593493.1"/>
</dbReference>
<sequence length="170" mass="17151">MLVLQAEAQAQPAAITVTRYTTITQYEYTGVPQSQPTAGPDGEGMGASASVDEDSVMASATVSGKAAKETSVDASESGMPSIERIAKDKDMKPTASVNPNVSVSSSGTALFTFTPLTLAPEKSKAMASASKFAVDPRPSVTRPNTSGADVLSASKLAVAAIAAVAGLAVL</sequence>
<reference evidence="1" key="1">
    <citation type="submission" date="2021-06" db="EMBL/GenBank/DDBJ databases">
        <authorList>
            <consortium name="DOE Joint Genome Institute"/>
            <person name="Mondo S.J."/>
            <person name="Amses K.R."/>
            <person name="Simmons D.R."/>
            <person name="Longcore J.E."/>
            <person name="Seto K."/>
            <person name="Alves G.H."/>
            <person name="Bonds A.E."/>
            <person name="Quandt C.A."/>
            <person name="Davis W.J."/>
            <person name="Chang Y."/>
            <person name="Letcher P.M."/>
            <person name="Powell M.J."/>
            <person name="Kuo A."/>
            <person name="Labutti K."/>
            <person name="Pangilinan J."/>
            <person name="Andreopoulos W."/>
            <person name="Tritt A."/>
            <person name="Riley R."/>
            <person name="Hundley H."/>
            <person name="Johnson J."/>
            <person name="Lipzen A."/>
            <person name="Barry K."/>
            <person name="Berbee M.L."/>
            <person name="Buchler N.E."/>
            <person name="Grigoriev I.V."/>
            <person name="Spatafora J.W."/>
            <person name="Stajich J.E."/>
            <person name="James T.Y."/>
        </authorList>
    </citation>
    <scope>NUCLEOTIDE SEQUENCE</scope>
    <source>
        <strain evidence="1">AG</strain>
    </source>
</reference>
<feature type="non-terminal residue" evidence="1">
    <location>
        <position position="170"/>
    </location>
</feature>
<comment type="caution">
    <text evidence="1">The sequence shown here is derived from an EMBL/GenBank/DDBJ whole genome shotgun (WGS) entry which is preliminary data.</text>
</comment>
<dbReference type="AlphaFoldDB" id="A0AAD5H979"/>
<dbReference type="GeneID" id="75918835"/>
<evidence type="ECO:0000313" key="1">
    <source>
        <dbReference type="EMBL" id="KAI8575972.1"/>
    </source>
</evidence>
<protein>
    <submittedName>
        <fullName evidence="1">Uncharacterized protein</fullName>
    </submittedName>
</protein>
<name>A0AAD5H979_UMBRA</name>
<evidence type="ECO:0000313" key="2">
    <source>
        <dbReference type="Proteomes" id="UP001206595"/>
    </source>
</evidence>